<dbReference type="PANTHER" id="PTHR46680">
    <property type="entry name" value="NF-KAPPA-B INHIBITOR ALPHA"/>
    <property type="match status" value="1"/>
</dbReference>
<dbReference type="Pfam" id="PF12796">
    <property type="entry name" value="Ank_2"/>
    <property type="match status" value="1"/>
</dbReference>
<dbReference type="InterPro" id="IPR002110">
    <property type="entry name" value="Ankyrin_rpt"/>
</dbReference>
<accession>A0A8W8LDS5</accession>
<feature type="repeat" description="ANK" evidence="3">
    <location>
        <begin position="393"/>
        <end position="425"/>
    </location>
</feature>
<dbReference type="EnsemblMetazoa" id="G27646.5">
    <property type="protein sequence ID" value="G27646.5:cds"/>
    <property type="gene ID" value="G27646"/>
</dbReference>
<keyword evidence="1" id="KW-0677">Repeat</keyword>
<dbReference type="SMART" id="SM00248">
    <property type="entry name" value="ANK"/>
    <property type="match status" value="5"/>
</dbReference>
<feature type="compositionally biased region" description="Polar residues" evidence="4">
    <location>
        <begin position="323"/>
        <end position="332"/>
    </location>
</feature>
<feature type="region of interest" description="Disordered" evidence="4">
    <location>
        <begin position="591"/>
        <end position="625"/>
    </location>
</feature>
<evidence type="ECO:0000256" key="2">
    <source>
        <dbReference type="ARBA" id="ARBA00023043"/>
    </source>
</evidence>
<evidence type="ECO:0000256" key="1">
    <source>
        <dbReference type="ARBA" id="ARBA00022737"/>
    </source>
</evidence>
<evidence type="ECO:0000256" key="4">
    <source>
        <dbReference type="SAM" id="MobiDB-lite"/>
    </source>
</evidence>
<keyword evidence="6" id="KW-1185">Reference proteome</keyword>
<keyword evidence="2 3" id="KW-0040">ANK repeat</keyword>
<dbReference type="GO" id="GO:0005829">
    <property type="term" value="C:cytosol"/>
    <property type="evidence" value="ECO:0007669"/>
    <property type="project" value="TreeGrafter"/>
</dbReference>
<dbReference type="PANTHER" id="PTHR46680:SF2">
    <property type="entry name" value="NF-KAPPA-B INHIBITOR ZETA"/>
    <property type="match status" value="1"/>
</dbReference>
<dbReference type="PROSITE" id="PS50088">
    <property type="entry name" value="ANK_REPEAT"/>
    <property type="match status" value="2"/>
</dbReference>
<feature type="repeat" description="ANK" evidence="3">
    <location>
        <begin position="462"/>
        <end position="494"/>
    </location>
</feature>
<dbReference type="OMA" id="HLMTISG"/>
<dbReference type="AlphaFoldDB" id="A0A8W8LDS5"/>
<name>A0A8W8LDS5_MAGGI</name>
<feature type="region of interest" description="Disordered" evidence="4">
    <location>
        <begin position="288"/>
        <end position="332"/>
    </location>
</feature>
<dbReference type="InterPro" id="IPR051070">
    <property type="entry name" value="NF-kappa-B_inhibitor"/>
</dbReference>
<feature type="compositionally biased region" description="Basic residues" evidence="4">
    <location>
        <begin position="98"/>
        <end position="112"/>
    </location>
</feature>
<dbReference type="GO" id="GO:0071356">
    <property type="term" value="P:cellular response to tumor necrosis factor"/>
    <property type="evidence" value="ECO:0007669"/>
    <property type="project" value="TreeGrafter"/>
</dbReference>
<protein>
    <submittedName>
        <fullName evidence="5">Uncharacterized protein</fullName>
    </submittedName>
</protein>
<dbReference type="OrthoDB" id="10254947at2759"/>
<evidence type="ECO:0000256" key="3">
    <source>
        <dbReference type="PROSITE-ProRule" id="PRU00023"/>
    </source>
</evidence>
<feature type="region of interest" description="Disordered" evidence="4">
    <location>
        <begin position="84"/>
        <end position="148"/>
    </location>
</feature>
<organism evidence="5 6">
    <name type="scientific">Magallana gigas</name>
    <name type="common">Pacific oyster</name>
    <name type="synonym">Crassostrea gigas</name>
    <dbReference type="NCBI Taxonomy" id="29159"/>
    <lineage>
        <taxon>Eukaryota</taxon>
        <taxon>Metazoa</taxon>
        <taxon>Spiralia</taxon>
        <taxon>Lophotrochozoa</taxon>
        <taxon>Mollusca</taxon>
        <taxon>Bivalvia</taxon>
        <taxon>Autobranchia</taxon>
        <taxon>Pteriomorphia</taxon>
        <taxon>Ostreida</taxon>
        <taxon>Ostreoidea</taxon>
        <taxon>Ostreidae</taxon>
        <taxon>Magallana</taxon>
    </lineage>
</organism>
<dbReference type="GO" id="GO:0051059">
    <property type="term" value="F:NF-kappaB binding"/>
    <property type="evidence" value="ECO:0007669"/>
    <property type="project" value="TreeGrafter"/>
</dbReference>
<sequence>MKIINAHNCNNHVINMSKRVKTKPKVRANVGTGMTRKNVDDKESADRIAAAEAMSCLSSTPFILPSSSDAIVKAVTDQRLETMGDTASNQDMIMTVSKRGKSKQRRGGKRSPVKTQQTNSDITENNVTVSQNSNPSGTISNDSCKPSTSHQNVINFESVNTASISQASLIAQQLSNLVKIQKEKQEKADAMPSHSNIKFSLQQMLELKRTQSQDHSQSSTNSVLKLPLTVSTTESNIARDMASPSSVTSSESIELPQTTVDHILNSNKYDTPEASLPLKKRRLQTYKDGEVPATESGLPSQKMVDLTTDKQDQNKDHNRKQQVDTSKTGSSGMFVNPQMSLMLLNEIQMALHQDEDGDLPLHIAVAQENIVMVQKFVHLMTISGKNVDKYNKSLQTPLHLAVELQFDQAVSVLLMAGANPSLVNNEGDSAVHLAVKHNTINNLALMLIKSQHKADINARNFEGLAPLHLAVIKNQIEMVKVLIRCGADINIQDGKSGRTPLFHAVEGNQLALVMLFRQCNANLELTNYAGITALMAAQAKGFSEASSVLMVGLDPKAIIEHKEKEKMMMPNKKMPIPRIPSKAHLIVPVNQRGIKKESNSENETSSQGNSQESEDVKQRMEEKTDTQQLYERAVMEFKMKREIQDSEVGALEIDRKEIVEQKPLQLTVNLPVKKEKQKRSKQKKLKKEIKQDSDIEISSEVVVQTVPHKGPVNSVVENSECKTTLESMNNTSKTVPVSGTNAAKPVSTAENVTSINARTASLLAAHLKSMKNALTSSKHGSSFPLNLSCDGKETVNFETTSTTLSNGS</sequence>
<dbReference type="PROSITE" id="PS50297">
    <property type="entry name" value="ANK_REP_REGION"/>
    <property type="match status" value="2"/>
</dbReference>
<feature type="region of interest" description="Disordered" evidence="4">
    <location>
        <begin position="235"/>
        <end position="254"/>
    </location>
</feature>
<dbReference type="SUPFAM" id="SSF48403">
    <property type="entry name" value="Ankyrin repeat"/>
    <property type="match status" value="1"/>
</dbReference>
<evidence type="ECO:0000313" key="5">
    <source>
        <dbReference type="EnsemblMetazoa" id="G27646.5:cds"/>
    </source>
</evidence>
<dbReference type="InterPro" id="IPR036770">
    <property type="entry name" value="Ankyrin_rpt-contain_sf"/>
</dbReference>
<feature type="compositionally biased region" description="Basic and acidic residues" evidence="4">
    <location>
        <begin position="614"/>
        <end position="625"/>
    </location>
</feature>
<dbReference type="Gene3D" id="1.25.40.20">
    <property type="entry name" value="Ankyrin repeat-containing domain"/>
    <property type="match status" value="1"/>
</dbReference>
<feature type="compositionally biased region" description="Polar residues" evidence="4">
    <location>
        <begin position="113"/>
        <end position="148"/>
    </location>
</feature>
<reference evidence="5" key="1">
    <citation type="submission" date="2022-08" db="UniProtKB">
        <authorList>
            <consortium name="EnsemblMetazoa"/>
        </authorList>
    </citation>
    <scope>IDENTIFICATION</scope>
    <source>
        <strain evidence="5">05x7-T-G4-1.051#20</strain>
    </source>
</reference>
<feature type="compositionally biased region" description="Low complexity" evidence="4">
    <location>
        <begin position="601"/>
        <end position="611"/>
    </location>
</feature>
<feature type="compositionally biased region" description="Low complexity" evidence="4">
    <location>
        <begin position="243"/>
        <end position="252"/>
    </location>
</feature>
<evidence type="ECO:0000313" key="6">
    <source>
        <dbReference type="Proteomes" id="UP000005408"/>
    </source>
</evidence>
<dbReference type="Proteomes" id="UP000005408">
    <property type="component" value="Unassembled WGS sequence"/>
</dbReference>
<proteinExistence type="predicted"/>
<feature type="compositionally biased region" description="Basic and acidic residues" evidence="4">
    <location>
        <begin position="307"/>
        <end position="322"/>
    </location>
</feature>